<dbReference type="InterPro" id="IPR036388">
    <property type="entry name" value="WH-like_DNA-bd_sf"/>
</dbReference>
<dbReference type="SMART" id="SM00415">
    <property type="entry name" value="HSF"/>
    <property type="match status" value="1"/>
</dbReference>
<dbReference type="Proteomes" id="UP000198406">
    <property type="component" value="Unassembled WGS sequence"/>
</dbReference>
<evidence type="ECO:0000256" key="4">
    <source>
        <dbReference type="RuleBase" id="RU004020"/>
    </source>
</evidence>
<dbReference type="GO" id="GO:0003700">
    <property type="term" value="F:DNA-binding transcription factor activity"/>
    <property type="evidence" value="ECO:0007669"/>
    <property type="project" value="InterPro"/>
</dbReference>
<sequence>MTNFPAKLHYLLGEMEKDGQNDIMSWQSDGLSFVVHDKARLEEHILPQWYRQSHYSSFQRQLNIYGFQRISKGVHKGGYKHEFFQRDKPELCANIPRCRKKGRVDIMKQSNITRNCVGTKAEASIPRQQKFSSRSCNENVGSGSSTDRKSSSILLNDYIGALYGLANCQQAVSRNGLMENKTEGHPDFMQAKEELYATSSSLLDRFSDSSE</sequence>
<dbReference type="InParanoid" id="A0A1Z5JHY2"/>
<dbReference type="Gene3D" id="1.10.10.10">
    <property type="entry name" value="Winged helix-like DNA-binding domain superfamily/Winged helix DNA-binding domain"/>
    <property type="match status" value="1"/>
</dbReference>
<evidence type="ECO:0000313" key="8">
    <source>
        <dbReference type="Proteomes" id="UP000198406"/>
    </source>
</evidence>
<reference evidence="7 8" key="1">
    <citation type="journal article" date="2015" name="Plant Cell">
        <title>Oil accumulation by the oleaginous diatom Fistulifera solaris as revealed by the genome and transcriptome.</title>
        <authorList>
            <person name="Tanaka T."/>
            <person name="Maeda Y."/>
            <person name="Veluchamy A."/>
            <person name="Tanaka M."/>
            <person name="Abida H."/>
            <person name="Marechal E."/>
            <person name="Bowler C."/>
            <person name="Muto M."/>
            <person name="Sunaga Y."/>
            <person name="Tanaka M."/>
            <person name="Yoshino T."/>
            <person name="Taniguchi T."/>
            <person name="Fukuda Y."/>
            <person name="Nemoto M."/>
            <person name="Matsumoto M."/>
            <person name="Wong P.S."/>
            <person name="Aburatani S."/>
            <person name="Fujibuchi W."/>
        </authorList>
    </citation>
    <scope>NUCLEOTIDE SEQUENCE [LARGE SCALE GENOMIC DNA]</scope>
    <source>
        <strain evidence="7 8">JPCC DA0580</strain>
    </source>
</reference>
<feature type="region of interest" description="Disordered" evidence="5">
    <location>
        <begin position="128"/>
        <end position="149"/>
    </location>
</feature>
<name>A0A1Z5JHY2_FISSO</name>
<evidence type="ECO:0000256" key="1">
    <source>
        <dbReference type="ARBA" id="ARBA00004123"/>
    </source>
</evidence>
<dbReference type="OrthoDB" id="60033at2759"/>
<comment type="subcellular location">
    <subcellularLocation>
        <location evidence="1">Nucleus</location>
    </subcellularLocation>
</comment>
<evidence type="ECO:0000256" key="3">
    <source>
        <dbReference type="ARBA" id="ARBA00023242"/>
    </source>
</evidence>
<dbReference type="PRINTS" id="PR00056">
    <property type="entry name" value="HSFDOMAIN"/>
</dbReference>
<evidence type="ECO:0000256" key="5">
    <source>
        <dbReference type="SAM" id="MobiDB-lite"/>
    </source>
</evidence>
<dbReference type="AlphaFoldDB" id="A0A1Z5JHY2"/>
<comment type="similarity">
    <text evidence="4">Belongs to the HSF family.</text>
</comment>
<comment type="caution">
    <text evidence="7">The sequence shown here is derived from an EMBL/GenBank/DDBJ whole genome shotgun (WGS) entry which is preliminary data.</text>
</comment>
<keyword evidence="3" id="KW-0539">Nucleus</keyword>
<dbReference type="GO" id="GO:0005634">
    <property type="term" value="C:nucleus"/>
    <property type="evidence" value="ECO:0007669"/>
    <property type="project" value="UniProtKB-SubCell"/>
</dbReference>
<feature type="domain" description="HSF-type DNA-binding" evidence="6">
    <location>
        <begin position="1"/>
        <end position="98"/>
    </location>
</feature>
<evidence type="ECO:0000259" key="6">
    <source>
        <dbReference type="SMART" id="SM00415"/>
    </source>
</evidence>
<dbReference type="SUPFAM" id="SSF46785">
    <property type="entry name" value="Winged helix' DNA-binding domain"/>
    <property type="match status" value="1"/>
</dbReference>
<feature type="compositionally biased region" description="Polar residues" evidence="5">
    <location>
        <begin position="128"/>
        <end position="141"/>
    </location>
</feature>
<dbReference type="Pfam" id="PF00447">
    <property type="entry name" value="HSF_DNA-bind"/>
    <property type="match status" value="1"/>
</dbReference>
<accession>A0A1Z5JHY2</accession>
<dbReference type="PANTHER" id="PTHR10015">
    <property type="entry name" value="HEAT SHOCK TRANSCRIPTION FACTOR"/>
    <property type="match status" value="1"/>
</dbReference>
<dbReference type="GO" id="GO:0043565">
    <property type="term" value="F:sequence-specific DNA binding"/>
    <property type="evidence" value="ECO:0007669"/>
    <property type="project" value="InterPro"/>
</dbReference>
<organism evidence="7 8">
    <name type="scientific">Fistulifera solaris</name>
    <name type="common">Oleaginous diatom</name>
    <dbReference type="NCBI Taxonomy" id="1519565"/>
    <lineage>
        <taxon>Eukaryota</taxon>
        <taxon>Sar</taxon>
        <taxon>Stramenopiles</taxon>
        <taxon>Ochrophyta</taxon>
        <taxon>Bacillariophyta</taxon>
        <taxon>Bacillariophyceae</taxon>
        <taxon>Bacillariophycidae</taxon>
        <taxon>Naviculales</taxon>
        <taxon>Naviculaceae</taxon>
        <taxon>Fistulifera</taxon>
    </lineage>
</organism>
<evidence type="ECO:0000313" key="7">
    <source>
        <dbReference type="EMBL" id="GAX13371.1"/>
    </source>
</evidence>
<dbReference type="InterPro" id="IPR036390">
    <property type="entry name" value="WH_DNA-bd_sf"/>
</dbReference>
<dbReference type="PANTHER" id="PTHR10015:SF206">
    <property type="entry name" value="HSF-TYPE DNA-BINDING DOMAIN-CONTAINING PROTEIN"/>
    <property type="match status" value="1"/>
</dbReference>
<gene>
    <name evidence="7" type="ORF">FisN_8Lu414</name>
</gene>
<dbReference type="EMBL" id="BDSP01000062">
    <property type="protein sequence ID" value="GAX13371.1"/>
    <property type="molecule type" value="Genomic_DNA"/>
</dbReference>
<proteinExistence type="inferred from homology"/>
<keyword evidence="8" id="KW-1185">Reference proteome</keyword>
<dbReference type="InterPro" id="IPR000232">
    <property type="entry name" value="HSF_DNA-bd"/>
</dbReference>
<keyword evidence="2" id="KW-0238">DNA-binding</keyword>
<protein>
    <recommendedName>
        <fullName evidence="6">HSF-type DNA-binding domain-containing protein</fullName>
    </recommendedName>
</protein>
<evidence type="ECO:0000256" key="2">
    <source>
        <dbReference type="ARBA" id="ARBA00023125"/>
    </source>
</evidence>
<dbReference type="FunFam" id="1.10.10.10:FF:000479">
    <property type="entry name" value="Predicted protein"/>
    <property type="match status" value="1"/>
</dbReference>